<dbReference type="STRING" id="679197.HMPREF9336_00607"/>
<evidence type="ECO:0000256" key="7">
    <source>
        <dbReference type="ARBA" id="ARBA00024033"/>
    </source>
</evidence>
<feature type="transmembrane region" description="Helical" evidence="8">
    <location>
        <begin position="200"/>
        <end position="219"/>
    </location>
</feature>
<gene>
    <name evidence="10" type="ORF">HMPREF9336_00607</name>
</gene>
<comment type="similarity">
    <text evidence="7">Belongs to the glycosyltransferase 87 family.</text>
</comment>
<accession>E5XM87</accession>
<name>E5XM87_SEGRC</name>
<evidence type="ECO:0000256" key="1">
    <source>
        <dbReference type="ARBA" id="ARBA00004651"/>
    </source>
</evidence>
<evidence type="ECO:0000313" key="11">
    <source>
        <dbReference type="Proteomes" id="UP000004816"/>
    </source>
</evidence>
<dbReference type="AlphaFoldDB" id="E5XM87"/>
<evidence type="ECO:0000256" key="2">
    <source>
        <dbReference type="ARBA" id="ARBA00022475"/>
    </source>
</evidence>
<keyword evidence="6 8" id="KW-0472">Membrane</keyword>
<sequence>MNAKPLPKAVLFTAFAAAALAFAVQFLLPPGTAIVQGCGGVDYNVYRAAAQVVLGGESLYDRALTHNPELGFTYPPFAVLAFLPMAVFPRLIGEALHVLISILALALVIGRTLELGGFRRDRRLVMASVAFALGAVNLEPVQSTLWFGQLNLVLMALAFLDLLGPPASRWRGFGVGIASGLKLTPLVFVPYLLLTKQWRAAGTAVGTFLGTIALGFLVVPHDSAKFWTSVGQTTRVGPLAWPSNQAVEGTLARIWAPHDPPKALFSALALLVGGAGLLLAAYAYRRSEQVLAVTVVGLVACVVSPIAWSHHWVWVAPLVVLLVAKALPGDGPPRVAPALAAAALYLWVFVWPNDQSALTFDRSVEPASIGVFWLQHGPPLLRNALGAWYVYAYLAILFFGWRHLRRKTPA</sequence>
<evidence type="ECO:0000256" key="5">
    <source>
        <dbReference type="ARBA" id="ARBA00022989"/>
    </source>
</evidence>
<dbReference type="EMBL" id="ACZI02000003">
    <property type="protein sequence ID" value="EFV14532.1"/>
    <property type="molecule type" value="Genomic_DNA"/>
</dbReference>
<comment type="caution">
    <text evidence="10">The sequence shown here is derived from an EMBL/GenBank/DDBJ whole genome shotgun (WGS) entry which is preliminary data.</text>
</comment>
<feature type="chain" id="PRO_5038987280" description="Alpha-1,2-mannosyltransferase" evidence="9">
    <location>
        <begin position="24"/>
        <end position="410"/>
    </location>
</feature>
<evidence type="ECO:0000256" key="3">
    <source>
        <dbReference type="ARBA" id="ARBA00022679"/>
    </source>
</evidence>
<reference evidence="10 11" key="1">
    <citation type="journal article" date="2011" name="Stand. Genomic Sci.">
        <title>High quality draft genome sequence of Segniliparus rugosus CDC 945(T)= (ATCC BAA-974(T)).</title>
        <authorList>
            <person name="Earl A.M."/>
            <person name="Desjardins C.A."/>
            <person name="Fitzgerald M.G."/>
            <person name="Arachchi H.M."/>
            <person name="Zeng Q."/>
            <person name="Mehta T."/>
            <person name="Griggs A."/>
            <person name="Birren B.W."/>
            <person name="Toney N.C."/>
            <person name="Carr J."/>
            <person name="Posey J."/>
            <person name="Butler W.R."/>
        </authorList>
    </citation>
    <scope>NUCLEOTIDE SEQUENCE [LARGE SCALE GENOMIC DNA]</scope>
    <source>
        <strain evidence="11">ATCC BAA-974 / DSM 45345 / CCUG 50838 / CIP 108380 / JCM 13579 / CDC 945</strain>
    </source>
</reference>
<dbReference type="GO" id="GO:0016758">
    <property type="term" value="F:hexosyltransferase activity"/>
    <property type="evidence" value="ECO:0007669"/>
    <property type="project" value="InterPro"/>
</dbReference>
<keyword evidence="5 8" id="KW-1133">Transmembrane helix</keyword>
<protein>
    <recommendedName>
        <fullName evidence="12">Alpha-1,2-mannosyltransferase</fullName>
    </recommendedName>
</protein>
<dbReference type="GO" id="GO:0005886">
    <property type="term" value="C:plasma membrane"/>
    <property type="evidence" value="ECO:0007669"/>
    <property type="project" value="UniProtKB-SubCell"/>
</dbReference>
<dbReference type="RefSeq" id="WP_007467692.1">
    <property type="nucleotide sequence ID" value="NZ_KI391954.1"/>
</dbReference>
<keyword evidence="2" id="KW-1003">Cell membrane</keyword>
<dbReference type="Proteomes" id="UP000004816">
    <property type="component" value="Unassembled WGS sequence"/>
</dbReference>
<feature type="transmembrane region" description="Helical" evidence="8">
    <location>
        <begin position="386"/>
        <end position="404"/>
    </location>
</feature>
<evidence type="ECO:0000256" key="8">
    <source>
        <dbReference type="SAM" id="Phobius"/>
    </source>
</evidence>
<feature type="transmembrane region" description="Helical" evidence="8">
    <location>
        <begin position="263"/>
        <end position="284"/>
    </location>
</feature>
<keyword evidence="9" id="KW-0732">Signal</keyword>
<dbReference type="eggNOG" id="COG5650">
    <property type="taxonomic scope" value="Bacteria"/>
</dbReference>
<organism evidence="10 11">
    <name type="scientific">Segniliparus rugosus (strain ATCC BAA-974 / DSM 45345 / CCUG 50838 / CIP 108380 / JCM 13579 / CDC 945)</name>
    <dbReference type="NCBI Taxonomy" id="679197"/>
    <lineage>
        <taxon>Bacteria</taxon>
        <taxon>Bacillati</taxon>
        <taxon>Actinomycetota</taxon>
        <taxon>Actinomycetes</taxon>
        <taxon>Mycobacteriales</taxon>
        <taxon>Segniliparaceae</taxon>
        <taxon>Segniliparus</taxon>
    </lineage>
</organism>
<feature type="transmembrane region" description="Helical" evidence="8">
    <location>
        <begin position="175"/>
        <end position="194"/>
    </location>
</feature>
<dbReference type="Pfam" id="PF09594">
    <property type="entry name" value="GT87"/>
    <property type="match status" value="1"/>
</dbReference>
<evidence type="ECO:0000256" key="6">
    <source>
        <dbReference type="ARBA" id="ARBA00023136"/>
    </source>
</evidence>
<keyword evidence="3" id="KW-0808">Transferase</keyword>
<evidence type="ECO:0000256" key="9">
    <source>
        <dbReference type="SAM" id="SignalP"/>
    </source>
</evidence>
<feature type="transmembrane region" description="Helical" evidence="8">
    <location>
        <begin position="290"/>
        <end position="323"/>
    </location>
</feature>
<feature type="transmembrane region" description="Helical" evidence="8">
    <location>
        <begin position="122"/>
        <end position="138"/>
    </location>
</feature>
<proteinExistence type="inferred from homology"/>
<evidence type="ECO:0008006" key="12">
    <source>
        <dbReference type="Google" id="ProtNLM"/>
    </source>
</evidence>
<keyword evidence="11" id="KW-1185">Reference proteome</keyword>
<comment type="subcellular location">
    <subcellularLocation>
        <location evidence="1">Cell membrane</location>
        <topology evidence="1">Multi-pass membrane protein</topology>
    </subcellularLocation>
</comment>
<feature type="signal peptide" evidence="9">
    <location>
        <begin position="1"/>
        <end position="23"/>
    </location>
</feature>
<dbReference type="OrthoDB" id="9774600at2"/>
<dbReference type="InterPro" id="IPR018584">
    <property type="entry name" value="GT87"/>
</dbReference>
<evidence type="ECO:0000256" key="4">
    <source>
        <dbReference type="ARBA" id="ARBA00022692"/>
    </source>
</evidence>
<feature type="transmembrane region" description="Helical" evidence="8">
    <location>
        <begin position="91"/>
        <end position="110"/>
    </location>
</feature>
<keyword evidence="4 8" id="KW-0812">Transmembrane</keyword>
<evidence type="ECO:0000313" key="10">
    <source>
        <dbReference type="EMBL" id="EFV14532.1"/>
    </source>
</evidence>
<dbReference type="HOGENOM" id="CLU_034641_3_0_11"/>